<reference evidence="9 10" key="1">
    <citation type="submission" date="2021-03" db="EMBL/GenBank/DDBJ databases">
        <title>Genomic Encyclopedia of Type Strains, Phase IV (KMG-IV): sequencing the most valuable type-strain genomes for metagenomic binning, comparative biology and taxonomic classification.</title>
        <authorList>
            <person name="Goeker M."/>
        </authorList>
    </citation>
    <scope>NUCLEOTIDE SEQUENCE [LARGE SCALE GENOMIC DNA]</scope>
    <source>
        <strain evidence="9 10">DSM 14349</strain>
    </source>
</reference>
<dbReference type="PANTHER" id="PTHR11118">
    <property type="entry name" value="RNA-SPLICING LIGASE RTCB HOMOLOG"/>
    <property type="match status" value="1"/>
</dbReference>
<proteinExistence type="inferred from homology"/>
<comment type="cofactor">
    <cofactor evidence="8">
        <name>Mn(2+)</name>
        <dbReference type="ChEBI" id="CHEBI:29035"/>
    </cofactor>
    <text evidence="8">Binds 2 manganese ions per subunit.</text>
</comment>
<evidence type="ECO:0000256" key="7">
    <source>
        <dbReference type="ARBA" id="ARBA00047746"/>
    </source>
</evidence>
<keyword evidence="10" id="KW-1185">Reference proteome</keyword>
<accession>A0ABS4FTD6</accession>
<dbReference type="InterPro" id="IPR036025">
    <property type="entry name" value="RtcB-like_sf"/>
</dbReference>
<comment type="catalytic activity">
    <reaction evidence="7">
        <text>a 3'-end 3'-phospho-ribonucleotide-RNA + a 5'-end dephospho-ribonucleoside-RNA + GTP = a ribonucleotidyl-ribonucleotide-RNA + GMP + diphosphate</text>
        <dbReference type="Rhea" id="RHEA:68076"/>
        <dbReference type="Rhea" id="RHEA-COMP:10463"/>
        <dbReference type="Rhea" id="RHEA-COMP:13936"/>
        <dbReference type="Rhea" id="RHEA-COMP:17355"/>
        <dbReference type="ChEBI" id="CHEBI:33019"/>
        <dbReference type="ChEBI" id="CHEBI:37565"/>
        <dbReference type="ChEBI" id="CHEBI:58115"/>
        <dbReference type="ChEBI" id="CHEBI:83062"/>
        <dbReference type="ChEBI" id="CHEBI:138284"/>
        <dbReference type="ChEBI" id="CHEBI:173118"/>
        <dbReference type="EC" id="6.5.1.8"/>
    </reaction>
</comment>
<dbReference type="Proteomes" id="UP001519272">
    <property type="component" value="Unassembled WGS sequence"/>
</dbReference>
<keyword evidence="4" id="KW-0692">RNA repair</keyword>
<comment type="caution">
    <text evidence="9">The sequence shown here is derived from an EMBL/GenBank/DDBJ whole genome shotgun (WGS) entry which is preliminary data.</text>
</comment>
<dbReference type="Gene3D" id="3.90.1860.10">
    <property type="entry name" value="tRNA-splicing ligase RtcB"/>
    <property type="match status" value="1"/>
</dbReference>
<evidence type="ECO:0000256" key="8">
    <source>
        <dbReference type="RuleBase" id="RU371113"/>
    </source>
</evidence>
<name>A0ABS4FTD6_9BACL</name>
<keyword evidence="3" id="KW-0547">Nucleotide-binding</keyword>
<evidence type="ECO:0000313" key="9">
    <source>
        <dbReference type="EMBL" id="MBP1905821.1"/>
    </source>
</evidence>
<protein>
    <recommendedName>
        <fullName evidence="8">tRNA-splicing ligase RtcB</fullName>
        <ecNumber evidence="8">6.5.1.-</ecNumber>
    </recommendedName>
</protein>
<organism evidence="9 10">
    <name type="scientific">Paenibacillus turicensis</name>
    <dbReference type="NCBI Taxonomy" id="160487"/>
    <lineage>
        <taxon>Bacteria</taxon>
        <taxon>Bacillati</taxon>
        <taxon>Bacillota</taxon>
        <taxon>Bacilli</taxon>
        <taxon>Bacillales</taxon>
        <taxon>Paenibacillaceae</taxon>
        <taxon>Paenibacillus</taxon>
    </lineage>
</organism>
<evidence type="ECO:0000256" key="1">
    <source>
        <dbReference type="ARBA" id="ARBA00022598"/>
    </source>
</evidence>
<dbReference type="EMBL" id="JAGGKG010000010">
    <property type="protein sequence ID" value="MBP1905821.1"/>
    <property type="molecule type" value="Genomic_DNA"/>
</dbReference>
<dbReference type="PANTHER" id="PTHR11118:SF1">
    <property type="entry name" value="RNA-SPLICING LIGASE RTCB HOMOLOG"/>
    <property type="match status" value="1"/>
</dbReference>
<keyword evidence="2 8" id="KW-0479">Metal-binding</keyword>
<dbReference type="Pfam" id="PF01139">
    <property type="entry name" value="RtcB"/>
    <property type="match status" value="1"/>
</dbReference>
<evidence type="ECO:0000256" key="2">
    <source>
        <dbReference type="ARBA" id="ARBA00022723"/>
    </source>
</evidence>
<dbReference type="EC" id="6.5.1.-" evidence="8"/>
<dbReference type="InterPro" id="IPR001233">
    <property type="entry name" value="RtcB"/>
</dbReference>
<keyword evidence="1 8" id="KW-0436">Ligase</keyword>
<keyword evidence="5" id="KW-0342">GTP-binding</keyword>
<evidence type="ECO:0000256" key="4">
    <source>
        <dbReference type="ARBA" id="ARBA00022800"/>
    </source>
</evidence>
<evidence type="ECO:0000256" key="6">
    <source>
        <dbReference type="ARBA" id="ARBA00023211"/>
    </source>
</evidence>
<evidence type="ECO:0000313" key="10">
    <source>
        <dbReference type="Proteomes" id="UP001519272"/>
    </source>
</evidence>
<dbReference type="RefSeq" id="WP_210089437.1">
    <property type="nucleotide sequence ID" value="NZ_JAGGKG010000010.1"/>
</dbReference>
<comment type="similarity">
    <text evidence="8">Belongs to the RtcB family.</text>
</comment>
<evidence type="ECO:0000256" key="5">
    <source>
        <dbReference type="ARBA" id="ARBA00023134"/>
    </source>
</evidence>
<dbReference type="SUPFAM" id="SSF103365">
    <property type="entry name" value="Hypothetical protein PH1602"/>
    <property type="match status" value="1"/>
</dbReference>
<gene>
    <name evidence="8" type="primary">rtcB</name>
    <name evidence="9" type="ORF">J2Z32_002469</name>
</gene>
<evidence type="ECO:0000256" key="3">
    <source>
        <dbReference type="ARBA" id="ARBA00022741"/>
    </source>
</evidence>
<keyword evidence="6 8" id="KW-0464">Manganese</keyword>
<comment type="subunit">
    <text evidence="8">Monomer.</text>
</comment>
<dbReference type="GO" id="GO:0003972">
    <property type="term" value="F:RNA ligase (ATP) activity"/>
    <property type="evidence" value="ECO:0007669"/>
    <property type="project" value="UniProtKB-EC"/>
</dbReference>
<sequence length="503" mass="57359">MENIIQKQWNSKTKSETPVSFFIHNDVKIEKNALEELERLLTIEQHIERLKQADPHFLDRNAKLREVAITPDFHKGAGIPIGTTMFTEGFVIPQAVGKDINCGMRFYTTDLKEEEVRAHLPRLEGKIRHVFFEGGRDIPMTSVQREAILKRGLIGILESHAPLKNEGIWKYYDAKQQERDLSNVNKMGSFITNEAFGFEQFIGTTSLSRDAQIGSIGGGNHFVEVQKVKKIHDYAIANEWNIHEEQIVFMIHTGSVSVGHQSALYIKEMMKKIYPSNLTHPENDIYILPKSERFEQEWQAFWSLLHNAANFAFANRLFLGLMLCKSLSEEIRDFQYELLYDAPHNYVWEETVEGVEGYLHRKGSCTAKSAEQMSATPFYATGEPVMIPGSMGAHSFLLAGKGNRASLCSASHGAGRQRSRGSSLQVDDALFRQFIENFTIINPIDPKRPDLRNRRDILQKWEDELKKEAPYAYKDITSVIQSHVDYGMADIVAEMEPIFTIKG</sequence>